<proteinExistence type="inferred from homology"/>
<reference evidence="7 8" key="1">
    <citation type="journal article" date="2016" name="Mol. Biol. Evol.">
        <title>Comparative Genomics of Early-Diverging Mushroom-Forming Fungi Provides Insights into the Origins of Lignocellulose Decay Capabilities.</title>
        <authorList>
            <person name="Nagy L.G."/>
            <person name="Riley R."/>
            <person name="Tritt A."/>
            <person name="Adam C."/>
            <person name="Daum C."/>
            <person name="Floudas D."/>
            <person name="Sun H."/>
            <person name="Yadav J.S."/>
            <person name="Pangilinan J."/>
            <person name="Larsson K.H."/>
            <person name="Matsuura K."/>
            <person name="Barry K."/>
            <person name="Labutti K."/>
            <person name="Kuo R."/>
            <person name="Ohm R.A."/>
            <person name="Bhattacharya S.S."/>
            <person name="Shirouzu T."/>
            <person name="Yoshinaga Y."/>
            <person name="Martin F.M."/>
            <person name="Grigoriev I.V."/>
            <person name="Hibbett D.S."/>
        </authorList>
    </citation>
    <scope>NUCLEOTIDE SEQUENCE [LARGE SCALE GENOMIC DNA]</scope>
    <source>
        <strain evidence="7 8">HHB12029</strain>
    </source>
</reference>
<evidence type="ECO:0000259" key="6">
    <source>
        <dbReference type="Pfam" id="PF08640"/>
    </source>
</evidence>
<dbReference type="PANTHER" id="PTHR23271:SF1">
    <property type="entry name" value="U3 SMALL NUCLEOLAR RNA-ASSOCIATED PROTEIN 6 HOMOLOG"/>
    <property type="match status" value="1"/>
</dbReference>
<dbReference type="InterPro" id="IPR011990">
    <property type="entry name" value="TPR-like_helical_dom_sf"/>
</dbReference>
<dbReference type="InterPro" id="IPR003107">
    <property type="entry name" value="HAT"/>
</dbReference>
<dbReference type="GO" id="GO:0000462">
    <property type="term" value="P:maturation of SSU-rRNA from tricistronic rRNA transcript (SSU-rRNA, 5.8S rRNA, LSU-rRNA)"/>
    <property type="evidence" value="ECO:0007669"/>
    <property type="project" value="InterPro"/>
</dbReference>
<dbReference type="Proteomes" id="UP000077266">
    <property type="component" value="Unassembled WGS sequence"/>
</dbReference>
<organism evidence="7 8">
    <name type="scientific">Exidia glandulosa HHB12029</name>
    <dbReference type="NCBI Taxonomy" id="1314781"/>
    <lineage>
        <taxon>Eukaryota</taxon>
        <taxon>Fungi</taxon>
        <taxon>Dikarya</taxon>
        <taxon>Basidiomycota</taxon>
        <taxon>Agaricomycotina</taxon>
        <taxon>Agaricomycetes</taxon>
        <taxon>Auriculariales</taxon>
        <taxon>Exidiaceae</taxon>
        <taxon>Exidia</taxon>
    </lineage>
</organism>
<dbReference type="PANTHER" id="PTHR23271">
    <property type="entry name" value="HEPATOCELLULAR CARCINOMA-ASSOCIATED ANTIGEN 66"/>
    <property type="match status" value="1"/>
</dbReference>
<dbReference type="GO" id="GO:0030515">
    <property type="term" value="F:snoRNA binding"/>
    <property type="evidence" value="ECO:0007669"/>
    <property type="project" value="InterPro"/>
</dbReference>
<dbReference type="GO" id="GO:0032040">
    <property type="term" value="C:small-subunit processome"/>
    <property type="evidence" value="ECO:0007669"/>
    <property type="project" value="TreeGrafter"/>
</dbReference>
<dbReference type="InterPro" id="IPR013949">
    <property type="entry name" value="Utp6"/>
</dbReference>
<gene>
    <name evidence="7" type="ORF">EXIGLDRAFT_653692</name>
</gene>
<keyword evidence="4" id="KW-0677">Repeat</keyword>
<dbReference type="InParanoid" id="A0A165E1V1"/>
<dbReference type="Gene3D" id="1.25.40.10">
    <property type="entry name" value="Tetratricopeptide repeat domain"/>
    <property type="match status" value="1"/>
</dbReference>
<evidence type="ECO:0000256" key="2">
    <source>
        <dbReference type="ARBA" id="ARBA00010734"/>
    </source>
</evidence>
<evidence type="ECO:0000313" key="8">
    <source>
        <dbReference type="Proteomes" id="UP000077266"/>
    </source>
</evidence>
<evidence type="ECO:0000256" key="4">
    <source>
        <dbReference type="ARBA" id="ARBA00022737"/>
    </source>
</evidence>
<keyword evidence="3" id="KW-0698">rRNA processing</keyword>
<feature type="domain" description="U3 small nucleolar RNA-associated protein 6 N-terminal" evidence="6">
    <location>
        <begin position="9"/>
        <end position="91"/>
    </location>
</feature>
<sequence>MERVQFQQEQMLPELKDLEEKGVFTKQEIKQILKKRTAFETALVRRVAKKSDYLQYAGYEMQLEALRRKRVQRLKLEGGKKTISDYALVRRQLHIFERAVAKFKDDVALWVQYIKLAQREGARTLAGKICARALRLHPNVPALYVLAAAHELAYLSPATARTLLQRGLRINPESVDLWREYVRMELGYVESLRKRWDALGVEQHDQDGDESEAARKLVLEGEIVCTVVSNAAKGAHSYSNSPDLLARVHRADVETSGADSCAVRSVA</sequence>
<evidence type="ECO:0000256" key="1">
    <source>
        <dbReference type="ARBA" id="ARBA00004604"/>
    </source>
</evidence>
<dbReference type="Pfam" id="PF08640">
    <property type="entry name" value="U3_assoc_6"/>
    <property type="match status" value="1"/>
</dbReference>
<dbReference type="SUPFAM" id="SSF48452">
    <property type="entry name" value="TPR-like"/>
    <property type="match status" value="1"/>
</dbReference>
<dbReference type="SMART" id="SM00386">
    <property type="entry name" value="HAT"/>
    <property type="match status" value="4"/>
</dbReference>
<comment type="subcellular location">
    <subcellularLocation>
        <location evidence="1">Nucleus</location>
        <location evidence="1">Nucleolus</location>
    </subcellularLocation>
</comment>
<keyword evidence="8" id="KW-1185">Reference proteome</keyword>
<comment type="similarity">
    <text evidence="2">Belongs to the UTP6 family.</text>
</comment>
<dbReference type="STRING" id="1314781.A0A165E1V1"/>
<keyword evidence="5" id="KW-0539">Nucleus</keyword>
<dbReference type="OrthoDB" id="28112at2759"/>
<dbReference type="EMBL" id="KV426173">
    <property type="protein sequence ID" value="KZV85886.1"/>
    <property type="molecule type" value="Genomic_DNA"/>
</dbReference>
<feature type="non-terminal residue" evidence="7">
    <location>
        <position position="267"/>
    </location>
</feature>
<evidence type="ECO:0000313" key="7">
    <source>
        <dbReference type="EMBL" id="KZV85886.1"/>
    </source>
</evidence>
<evidence type="ECO:0000256" key="3">
    <source>
        <dbReference type="ARBA" id="ARBA00022552"/>
    </source>
</evidence>
<name>A0A165E1V1_EXIGL</name>
<dbReference type="GO" id="GO:0034388">
    <property type="term" value="C:Pwp2p-containing subcomplex of 90S preribosome"/>
    <property type="evidence" value="ECO:0007669"/>
    <property type="project" value="TreeGrafter"/>
</dbReference>
<evidence type="ECO:0000256" key="5">
    <source>
        <dbReference type="ARBA" id="ARBA00023242"/>
    </source>
</evidence>
<dbReference type="AlphaFoldDB" id="A0A165E1V1"/>
<dbReference type="InterPro" id="IPR055347">
    <property type="entry name" value="UTP6_N"/>
</dbReference>
<protein>
    <recommendedName>
        <fullName evidence="6">U3 small nucleolar RNA-associated protein 6 N-terminal domain-containing protein</fullName>
    </recommendedName>
</protein>
<accession>A0A165E1V1</accession>